<reference evidence="3 4" key="1">
    <citation type="submission" date="2019-07" db="EMBL/GenBank/DDBJ databases">
        <authorList>
            <person name="Friedrich A."/>
            <person name="Schacherer J."/>
        </authorList>
    </citation>
    <scope>NUCLEOTIDE SEQUENCE [LARGE SCALE GENOMIC DNA]</scope>
</reference>
<organism evidence="3 4">
    <name type="scientific">Dekkera bruxellensis</name>
    <name type="common">Brettanomyces custersii</name>
    <dbReference type="NCBI Taxonomy" id="5007"/>
    <lineage>
        <taxon>Eukaryota</taxon>
        <taxon>Fungi</taxon>
        <taxon>Dikarya</taxon>
        <taxon>Ascomycota</taxon>
        <taxon>Saccharomycotina</taxon>
        <taxon>Pichiomycetes</taxon>
        <taxon>Pichiales</taxon>
        <taxon>Pichiaceae</taxon>
        <taxon>Brettanomyces</taxon>
    </lineage>
</organism>
<evidence type="ECO:0000313" key="3">
    <source>
        <dbReference type="EMBL" id="VUG18985.1"/>
    </source>
</evidence>
<dbReference type="PANTHER" id="PTHR10188">
    <property type="entry name" value="L-ASPARAGINASE"/>
    <property type="match status" value="1"/>
</dbReference>
<dbReference type="Pfam" id="PF01112">
    <property type="entry name" value="Asparaginase_2"/>
    <property type="match status" value="1"/>
</dbReference>
<dbReference type="InterPro" id="IPR000246">
    <property type="entry name" value="Peptidase_T2"/>
</dbReference>
<dbReference type="Proteomes" id="UP000478008">
    <property type="component" value="Unassembled WGS sequence"/>
</dbReference>
<evidence type="ECO:0000313" key="4">
    <source>
        <dbReference type="Proteomes" id="UP000478008"/>
    </source>
</evidence>
<gene>
    <name evidence="3" type="ORF">DEBR0S4_07602G</name>
</gene>
<feature type="site" description="Cleavage; by autolysis" evidence="2">
    <location>
        <begin position="224"/>
        <end position="225"/>
    </location>
</feature>
<protein>
    <submittedName>
        <fullName evidence="3">DEBR0S4_07602g1_1</fullName>
    </submittedName>
</protein>
<dbReference type="GO" id="GO:0051604">
    <property type="term" value="P:protein maturation"/>
    <property type="evidence" value="ECO:0007669"/>
    <property type="project" value="TreeGrafter"/>
</dbReference>
<dbReference type="PANTHER" id="PTHR10188:SF8">
    <property type="entry name" value="THREONINE ASPARTASE 1"/>
    <property type="match status" value="1"/>
</dbReference>
<dbReference type="SUPFAM" id="SSF56235">
    <property type="entry name" value="N-terminal nucleophile aminohydrolases (Ntn hydrolases)"/>
    <property type="match status" value="1"/>
</dbReference>
<dbReference type="Gene3D" id="3.60.20.30">
    <property type="entry name" value="(Glycosyl)asparaginase"/>
    <property type="match status" value="1"/>
</dbReference>
<dbReference type="InterPro" id="IPR029055">
    <property type="entry name" value="Ntn_hydrolases_N"/>
</dbReference>
<evidence type="ECO:0000256" key="2">
    <source>
        <dbReference type="PIRSR" id="PIRSR600246-3"/>
    </source>
</evidence>
<proteinExistence type="predicted"/>
<dbReference type="GO" id="GO:0004298">
    <property type="term" value="F:threonine-type endopeptidase activity"/>
    <property type="evidence" value="ECO:0007669"/>
    <property type="project" value="TreeGrafter"/>
</dbReference>
<feature type="active site" description="Nucleophile" evidence="1">
    <location>
        <position position="225"/>
    </location>
</feature>
<accession>A0A7D9H5R0</accession>
<sequence>MFSSDDKDDVIIIAHIGAGYFNEKHARMLKALVALSLESAQREDIYARKMANADPNHAEGNNMDYDMKKKDDSMRDTSNSFEICSGMLLRASKILEESELTNTGYGSSITDECSVFCDSSVCGYNMETMKRCQNSIIMNSSRLPLRDAVDGLLYTNKHVTQSENLAITPSIVKIGNIKADLDLVSPRMKLLYNKYRTHIKQNRSITSVPNKEDDDQTKTHTIQDTIGVSVILPNRCALTGASSGGNMLKPSGRVGCAGIVGAGAFSTGNSRCTVTVMCSGNGEDIIQMDLARSVGEYLVDNVDKVTESPVCELVANHVYEQSKKCDLLAVDDSGNHVLYVGVVGYMEWVEETRKSRLFFYFHTTPTMVFGVRSRVDRRTYERCLFSRVRANRRDARGEFALL</sequence>
<dbReference type="AlphaFoldDB" id="A0A7D9H5R0"/>
<dbReference type="EMBL" id="CABFWN010000004">
    <property type="protein sequence ID" value="VUG18985.1"/>
    <property type="molecule type" value="Genomic_DNA"/>
</dbReference>
<keyword evidence="4" id="KW-1185">Reference proteome</keyword>
<name>A0A7D9H5R0_DEKBR</name>
<evidence type="ECO:0000256" key="1">
    <source>
        <dbReference type="PIRSR" id="PIRSR600246-1"/>
    </source>
</evidence>
<dbReference type="GO" id="GO:0005737">
    <property type="term" value="C:cytoplasm"/>
    <property type="evidence" value="ECO:0007669"/>
    <property type="project" value="TreeGrafter"/>
</dbReference>